<keyword evidence="2" id="KW-0472">Membrane</keyword>
<gene>
    <name evidence="3" type="ORF">PGABG01_1474700</name>
</gene>
<evidence type="ECO:0000313" key="4">
    <source>
        <dbReference type="Proteomes" id="UP000831156"/>
    </source>
</evidence>
<name>A0ABY1UVA9_9APIC</name>
<protein>
    <recommendedName>
        <fullName evidence="5">KELT protein</fullName>
    </recommendedName>
</protein>
<sequence>MYLRRINKCFHFSFLFLLFMIKNTFICLYNYFIFSVIYIYIFFFFFFFLNMAYLKKLFLILFCVRLPNKLNKYIKNISLAEKQQKEETYPNEEQHTYSIINLLEELNFWSISNLDELEKRRKETTQGMPLLGNIDLGYGKLGEGTDYENLEKELGDKYLGVQKPGYAHIEHEELSHKKKKEENIQHELLRTIKDEGEMLKETERKDNVDIMRTVGRGDYEMLPTSSQGRYDLYDYSRLGTHELLEGPLWENYDLFGCSRRKYEEEEEVLGAVGGKYEEEEEVLGAVGGKYEEEEKVLGAVGGREEQKERAYKDVKYKYSKYDDDRYKGKYEEKRDEISFKPRFRTWRSRTRGEGHSTDNVMPISDSSKGAIPKKDRSVKHNKKNQEDIPEYLEEEYEEDDEYDEEEQKKRVKKNRDLGKKDIYKFEESLSYIVNDTSVKISSDDVDEFRNVIITSKDINQKFHFTLIEEYLGLGISKKDDIERMCCKYPLYKGEKINFKDLRNPFRIEHPYLKEMESIYACEMLFFDDFLCVDLSSFLNEHMVGNLTLQKIIKIYKEEGIKYLYFSEDTLKYVNYNYPDFNLYKFLNLYKKNYFDRDERDICDFSTHEFPLIKENNRRTRAILLDLRRRSLIRNLTKGEKQLLKSIIFEEKKSFTLIRKILGNFTLIINKIRRDYSNATYNISSNGILLPRDEYLLQSAYYIINYCLSLVKPFYDKIINKEKYNYKEISRLSGTINSLINILEFIEHNSALYNDILDRCKCLQSFYPRVQSEEGLIRFYRYAIAKSEVIALVFDINVILTKMHKCEMLVKEYERYTYPSYHRLLTNTEILLNDAERILFENN</sequence>
<evidence type="ECO:0000313" key="3">
    <source>
        <dbReference type="EMBL" id="SOV19925.1"/>
    </source>
</evidence>
<organism evidence="3 4">
    <name type="scientific">Plasmodium gaboni</name>
    <dbReference type="NCBI Taxonomy" id="647221"/>
    <lineage>
        <taxon>Eukaryota</taxon>
        <taxon>Sar</taxon>
        <taxon>Alveolata</taxon>
        <taxon>Apicomplexa</taxon>
        <taxon>Aconoidasida</taxon>
        <taxon>Haemosporida</taxon>
        <taxon>Plasmodiidae</taxon>
        <taxon>Plasmodium</taxon>
        <taxon>Plasmodium (Laverania)</taxon>
    </lineage>
</organism>
<feature type="compositionally biased region" description="Acidic residues" evidence="1">
    <location>
        <begin position="387"/>
        <end position="405"/>
    </location>
</feature>
<accession>A0ABY1UVA9</accession>
<keyword evidence="2" id="KW-1133">Transmembrane helix</keyword>
<dbReference type="EMBL" id="LT969437">
    <property type="protein sequence ID" value="SOV19925.1"/>
    <property type="molecule type" value="Genomic_DNA"/>
</dbReference>
<keyword evidence="4" id="KW-1185">Reference proteome</keyword>
<keyword evidence="2" id="KW-0812">Transmembrane</keyword>
<dbReference type="Proteomes" id="UP000831156">
    <property type="component" value="Chromosome 14"/>
</dbReference>
<proteinExistence type="predicted"/>
<reference evidence="3" key="1">
    <citation type="submission" date="2016-09" db="EMBL/GenBank/DDBJ databases">
        <authorList>
            <consortium name="Pathogen Informatics"/>
            <person name="Sun Q."/>
            <person name="Inoue M."/>
        </authorList>
    </citation>
    <scope>NUCLEOTIDE SEQUENCE</scope>
</reference>
<feature type="region of interest" description="Disordered" evidence="1">
    <location>
        <begin position="348"/>
        <end position="413"/>
    </location>
</feature>
<evidence type="ECO:0008006" key="5">
    <source>
        <dbReference type="Google" id="ProtNLM"/>
    </source>
</evidence>
<evidence type="ECO:0000256" key="2">
    <source>
        <dbReference type="SAM" id="Phobius"/>
    </source>
</evidence>
<feature type="transmembrane region" description="Helical" evidence="2">
    <location>
        <begin position="38"/>
        <end position="64"/>
    </location>
</feature>
<evidence type="ECO:0000256" key="1">
    <source>
        <dbReference type="SAM" id="MobiDB-lite"/>
    </source>
</evidence>